<organism evidence="1 2">
    <name type="scientific">Vitis vinifera</name>
    <name type="common">Grape</name>
    <dbReference type="NCBI Taxonomy" id="29760"/>
    <lineage>
        <taxon>Eukaryota</taxon>
        <taxon>Viridiplantae</taxon>
        <taxon>Streptophyta</taxon>
        <taxon>Embryophyta</taxon>
        <taxon>Tracheophyta</taxon>
        <taxon>Spermatophyta</taxon>
        <taxon>Magnoliopsida</taxon>
        <taxon>eudicotyledons</taxon>
        <taxon>Gunneridae</taxon>
        <taxon>Pentapetalae</taxon>
        <taxon>rosids</taxon>
        <taxon>Vitales</taxon>
        <taxon>Vitaceae</taxon>
        <taxon>Viteae</taxon>
        <taxon>Vitis</taxon>
    </lineage>
</organism>
<name>A0A438K5R7_VITVI</name>
<gene>
    <name evidence="1" type="ORF">CK203_006122</name>
</gene>
<accession>A0A438K5R7</accession>
<dbReference type="AlphaFoldDB" id="A0A438K5R7"/>
<proteinExistence type="predicted"/>
<dbReference type="EMBL" id="QGNW01000015">
    <property type="protein sequence ID" value="RVX16546.1"/>
    <property type="molecule type" value="Genomic_DNA"/>
</dbReference>
<evidence type="ECO:0000313" key="2">
    <source>
        <dbReference type="Proteomes" id="UP000288805"/>
    </source>
</evidence>
<evidence type="ECO:0000313" key="1">
    <source>
        <dbReference type="EMBL" id="RVX16546.1"/>
    </source>
</evidence>
<reference evidence="1 2" key="1">
    <citation type="journal article" date="2018" name="PLoS Genet.">
        <title>Population sequencing reveals clonal diversity and ancestral inbreeding in the grapevine cultivar Chardonnay.</title>
        <authorList>
            <person name="Roach M.J."/>
            <person name="Johnson D.L."/>
            <person name="Bohlmann J."/>
            <person name="van Vuuren H.J."/>
            <person name="Jones S.J."/>
            <person name="Pretorius I.S."/>
            <person name="Schmidt S.A."/>
            <person name="Borneman A.R."/>
        </authorList>
    </citation>
    <scope>NUCLEOTIDE SEQUENCE [LARGE SCALE GENOMIC DNA]</scope>
    <source>
        <strain evidence="2">cv. Chardonnay</strain>
        <tissue evidence="1">Leaf</tissue>
    </source>
</reference>
<sequence>MRSELRYEIGKVTAVIRAQLEAAKYDVIKYYIDLRNAVLSGQLQKQLDPIATFCIWGSQITTHVDVMLTLLHPMEKLVIFIAFAAEQLSI</sequence>
<protein>
    <submittedName>
        <fullName evidence="1">Uncharacterized protein</fullName>
    </submittedName>
</protein>
<comment type="caution">
    <text evidence="1">The sequence shown here is derived from an EMBL/GenBank/DDBJ whole genome shotgun (WGS) entry which is preliminary data.</text>
</comment>
<dbReference type="Proteomes" id="UP000288805">
    <property type="component" value="Unassembled WGS sequence"/>
</dbReference>